<dbReference type="Proteomes" id="UP000030686">
    <property type="component" value="Unassembled WGS sequence"/>
</dbReference>
<evidence type="ECO:0000313" key="2">
    <source>
        <dbReference type="EMBL" id="CDM35324.1"/>
    </source>
</evidence>
<dbReference type="OrthoDB" id="4362623at2759"/>
<evidence type="ECO:0000313" key="3">
    <source>
        <dbReference type="Proteomes" id="UP000030686"/>
    </source>
</evidence>
<name>W6QMC0_PENRF</name>
<feature type="compositionally biased region" description="Low complexity" evidence="1">
    <location>
        <begin position="18"/>
        <end position="30"/>
    </location>
</feature>
<feature type="region of interest" description="Disordered" evidence="1">
    <location>
        <begin position="1"/>
        <end position="30"/>
    </location>
</feature>
<reference evidence="2" key="1">
    <citation type="journal article" date="2014" name="Nat. Commun.">
        <title>Multiple recent horizontal transfers of a large genomic region in cheese making fungi.</title>
        <authorList>
            <person name="Cheeseman K."/>
            <person name="Ropars J."/>
            <person name="Renault P."/>
            <person name="Dupont J."/>
            <person name="Gouzy J."/>
            <person name="Branca A."/>
            <person name="Abraham A.L."/>
            <person name="Ceppi M."/>
            <person name="Conseiller E."/>
            <person name="Debuchy R."/>
            <person name="Malagnac F."/>
            <person name="Goarin A."/>
            <person name="Silar P."/>
            <person name="Lacoste S."/>
            <person name="Sallet E."/>
            <person name="Bensimon A."/>
            <person name="Giraud T."/>
            <person name="Brygoo Y."/>
        </authorList>
    </citation>
    <scope>NUCLEOTIDE SEQUENCE [LARGE SCALE GENOMIC DNA]</scope>
    <source>
        <strain evidence="2">FM164</strain>
    </source>
</reference>
<proteinExistence type="predicted"/>
<gene>
    <name evidence="2" type="ORF">PROQFM164_S04g000205</name>
</gene>
<keyword evidence="3" id="KW-1185">Reference proteome</keyword>
<accession>W6QMC0</accession>
<dbReference type="EMBL" id="HG792018">
    <property type="protein sequence ID" value="CDM35324.1"/>
    <property type="molecule type" value="Genomic_DNA"/>
</dbReference>
<organism evidence="2 3">
    <name type="scientific">Penicillium roqueforti (strain FM164)</name>
    <dbReference type="NCBI Taxonomy" id="1365484"/>
    <lineage>
        <taxon>Eukaryota</taxon>
        <taxon>Fungi</taxon>
        <taxon>Dikarya</taxon>
        <taxon>Ascomycota</taxon>
        <taxon>Pezizomycotina</taxon>
        <taxon>Eurotiomycetes</taxon>
        <taxon>Eurotiomycetidae</taxon>
        <taxon>Eurotiales</taxon>
        <taxon>Aspergillaceae</taxon>
        <taxon>Penicillium</taxon>
    </lineage>
</organism>
<protein>
    <submittedName>
        <fullName evidence="2">Genomic scaffold, ProqFM164S04</fullName>
    </submittedName>
</protein>
<dbReference type="AlphaFoldDB" id="W6QMC0"/>
<evidence type="ECO:0000256" key="1">
    <source>
        <dbReference type="SAM" id="MobiDB-lite"/>
    </source>
</evidence>
<sequence length="205" mass="22347">MEDGTSNDGNHLPESHPDTTTTSSTPTIPTPCGIGKISIENIALPESIIIYLNQDSSTLQIMGMLDRLGAPAKLPVIHRAASRLEALAAVCNSNFAARILLQSTNGPISDIDAVALWAQTMPELPQPSEYWDVVLAFLLSKEDCMALRDALRFAAGLQAFNESLQELEDGLEKRLFMQLADKWSAMISEEDSIEDTEDDIEDDVG</sequence>